<evidence type="ECO:0000256" key="3">
    <source>
        <dbReference type="ARBA" id="ARBA00022679"/>
    </source>
</evidence>
<dbReference type="GO" id="GO:0035251">
    <property type="term" value="F:UDP-glucosyltransferase activity"/>
    <property type="evidence" value="ECO:0007669"/>
    <property type="project" value="InterPro"/>
</dbReference>
<evidence type="ECO:0000256" key="4">
    <source>
        <dbReference type="RuleBase" id="RU003718"/>
    </source>
</evidence>
<dbReference type="PANTHER" id="PTHR48048:SF20">
    <property type="entry name" value="GLYCOSYLTRANSFERASE"/>
    <property type="match status" value="1"/>
</dbReference>
<sequence>MTTLTDSPPSPSSSPKASLTTQPSPTTSNTSPNPTLPFLSTDSLSNTSILPKYNYLACLVLCSCSIESTLQSSAVPSKKSPKTPPLKPSSSTCSVPLRFLWDPNLEFPLTTSSRPALLHLQLFSTFPNSMNRPPPSRAQSSDFGPEGTDLILVSNGVIVNSFDGFEPSAMKAIEDGFCVPDGPTPPVYCVGPLIGGGEEKDKAFSVEEDHMTWLDEQPSRSVVFLCFGSRGTFTEKQVREIAIGLENSGERFLWVIKKPVIDDKVKQTNELKDFDLDSVLPEGFTERTKDVGRVVKSWVSQVEVLKKESVGVFVTHCGWNSILEAVVVAGVPMIAWPLYAEQFLNRNGLVSDMGMAVPVEQREEDGFVSGTELEKRVREVMESEKGKELRERNRKMKEMSVAAVGDNGSSKLALKRFIDAVG</sequence>
<evidence type="ECO:0000256" key="6">
    <source>
        <dbReference type="SAM" id="MobiDB-lite"/>
    </source>
</evidence>
<protein>
    <recommendedName>
        <fullName evidence="5">Glycosyltransferase</fullName>
        <ecNumber evidence="5">2.4.1.-</ecNumber>
    </recommendedName>
</protein>
<dbReference type="EMBL" id="VOIH02000004">
    <property type="protein sequence ID" value="KAF3449228.1"/>
    <property type="molecule type" value="Genomic_DNA"/>
</dbReference>
<keyword evidence="2 4" id="KW-0328">Glycosyltransferase</keyword>
<dbReference type="EC" id="2.4.1.-" evidence="5"/>
<dbReference type="InterPro" id="IPR035595">
    <property type="entry name" value="UDP_glycos_trans_CS"/>
</dbReference>
<feature type="region of interest" description="Disordered" evidence="6">
    <location>
        <begin position="73"/>
        <end position="92"/>
    </location>
</feature>
<dbReference type="InterPro" id="IPR002213">
    <property type="entry name" value="UDP_glucos_trans"/>
</dbReference>
<dbReference type="PANTHER" id="PTHR48048">
    <property type="entry name" value="GLYCOSYLTRANSFERASE"/>
    <property type="match status" value="1"/>
</dbReference>
<evidence type="ECO:0000313" key="8">
    <source>
        <dbReference type="Proteomes" id="UP000796880"/>
    </source>
</evidence>
<dbReference type="InterPro" id="IPR050481">
    <property type="entry name" value="UDP-glycosyltransf_plant"/>
</dbReference>
<comment type="similarity">
    <text evidence="1 4">Belongs to the UDP-glycosyltransferase family.</text>
</comment>
<name>A0A8K0MKN9_9ROSA</name>
<gene>
    <name evidence="7" type="ORF">FNV43_RR09956</name>
</gene>
<dbReference type="SUPFAM" id="SSF53756">
    <property type="entry name" value="UDP-Glycosyltransferase/glycogen phosphorylase"/>
    <property type="match status" value="1"/>
</dbReference>
<evidence type="ECO:0000313" key="7">
    <source>
        <dbReference type="EMBL" id="KAF3449228.1"/>
    </source>
</evidence>
<dbReference type="AlphaFoldDB" id="A0A8K0MKN9"/>
<feature type="compositionally biased region" description="Low complexity" evidence="6">
    <location>
        <begin position="13"/>
        <end position="35"/>
    </location>
</feature>
<comment type="caution">
    <text evidence="7">The sequence shown here is derived from an EMBL/GenBank/DDBJ whole genome shotgun (WGS) entry which is preliminary data.</text>
</comment>
<proteinExistence type="inferred from homology"/>
<feature type="region of interest" description="Disordered" evidence="6">
    <location>
        <begin position="1"/>
        <end position="35"/>
    </location>
</feature>
<evidence type="ECO:0000256" key="5">
    <source>
        <dbReference type="RuleBase" id="RU362057"/>
    </source>
</evidence>
<organism evidence="7 8">
    <name type="scientific">Rhamnella rubrinervis</name>
    <dbReference type="NCBI Taxonomy" id="2594499"/>
    <lineage>
        <taxon>Eukaryota</taxon>
        <taxon>Viridiplantae</taxon>
        <taxon>Streptophyta</taxon>
        <taxon>Embryophyta</taxon>
        <taxon>Tracheophyta</taxon>
        <taxon>Spermatophyta</taxon>
        <taxon>Magnoliopsida</taxon>
        <taxon>eudicotyledons</taxon>
        <taxon>Gunneridae</taxon>
        <taxon>Pentapetalae</taxon>
        <taxon>rosids</taxon>
        <taxon>fabids</taxon>
        <taxon>Rosales</taxon>
        <taxon>Rhamnaceae</taxon>
        <taxon>rhamnoid group</taxon>
        <taxon>Rhamneae</taxon>
        <taxon>Rhamnella</taxon>
    </lineage>
</organism>
<dbReference type="Proteomes" id="UP000796880">
    <property type="component" value="Unassembled WGS sequence"/>
</dbReference>
<dbReference type="CDD" id="cd03784">
    <property type="entry name" value="GT1_Gtf-like"/>
    <property type="match status" value="1"/>
</dbReference>
<keyword evidence="3 4" id="KW-0808">Transferase</keyword>
<dbReference type="PROSITE" id="PS00375">
    <property type="entry name" value="UDPGT"/>
    <property type="match status" value="1"/>
</dbReference>
<accession>A0A8K0MKN9</accession>
<dbReference type="FunFam" id="3.40.50.2000:FF:000020">
    <property type="entry name" value="Glycosyltransferase"/>
    <property type="match status" value="1"/>
</dbReference>
<dbReference type="Pfam" id="PF00201">
    <property type="entry name" value="UDPGT"/>
    <property type="match status" value="1"/>
</dbReference>
<keyword evidence="8" id="KW-1185">Reference proteome</keyword>
<reference evidence="7" key="1">
    <citation type="submission" date="2020-03" db="EMBL/GenBank/DDBJ databases">
        <title>A high-quality chromosome-level genome assembly of a woody plant with both climbing and erect habits, Rhamnella rubrinervis.</title>
        <authorList>
            <person name="Lu Z."/>
            <person name="Yang Y."/>
            <person name="Zhu X."/>
            <person name="Sun Y."/>
        </authorList>
    </citation>
    <scope>NUCLEOTIDE SEQUENCE</scope>
    <source>
        <strain evidence="7">BYM</strain>
        <tissue evidence="7">Leaf</tissue>
    </source>
</reference>
<dbReference type="OrthoDB" id="1191534at2759"/>
<dbReference type="Gene3D" id="3.40.50.2000">
    <property type="entry name" value="Glycogen Phosphorylase B"/>
    <property type="match status" value="2"/>
</dbReference>
<evidence type="ECO:0000256" key="2">
    <source>
        <dbReference type="ARBA" id="ARBA00022676"/>
    </source>
</evidence>
<evidence type="ECO:0000256" key="1">
    <source>
        <dbReference type="ARBA" id="ARBA00009995"/>
    </source>
</evidence>